<organism evidence="8 9">
    <name type="scientific">Secundilactobacillus mixtipabuli</name>
    <dbReference type="NCBI Taxonomy" id="1435342"/>
    <lineage>
        <taxon>Bacteria</taxon>
        <taxon>Bacillati</taxon>
        <taxon>Bacillota</taxon>
        <taxon>Bacilli</taxon>
        <taxon>Lactobacillales</taxon>
        <taxon>Lactobacillaceae</taxon>
        <taxon>Secundilactobacillus</taxon>
    </lineage>
</organism>
<keyword evidence="3 6" id="KW-0812">Transmembrane</keyword>
<evidence type="ECO:0000256" key="6">
    <source>
        <dbReference type="SAM" id="Phobius"/>
    </source>
</evidence>
<dbReference type="OrthoDB" id="9814001at2"/>
<feature type="transmembrane region" description="Helical" evidence="6">
    <location>
        <begin position="76"/>
        <end position="95"/>
    </location>
</feature>
<dbReference type="SUPFAM" id="SSF103473">
    <property type="entry name" value="MFS general substrate transporter"/>
    <property type="match status" value="1"/>
</dbReference>
<dbReference type="Proteomes" id="UP000198374">
    <property type="component" value="Unassembled WGS sequence"/>
</dbReference>
<evidence type="ECO:0000256" key="2">
    <source>
        <dbReference type="ARBA" id="ARBA00022448"/>
    </source>
</evidence>
<dbReference type="CDD" id="cd17489">
    <property type="entry name" value="MFS_YfcJ_like"/>
    <property type="match status" value="1"/>
</dbReference>
<dbReference type="InterPro" id="IPR020846">
    <property type="entry name" value="MFS_dom"/>
</dbReference>
<feature type="transmembrane region" description="Helical" evidence="6">
    <location>
        <begin position="163"/>
        <end position="185"/>
    </location>
</feature>
<dbReference type="Gene3D" id="1.20.1250.20">
    <property type="entry name" value="MFS general substrate transporter like domains"/>
    <property type="match status" value="1"/>
</dbReference>
<dbReference type="InterPro" id="IPR052714">
    <property type="entry name" value="MFS_Exporter"/>
</dbReference>
<reference evidence="8 9" key="1">
    <citation type="submission" date="2015-11" db="EMBL/GenBank/DDBJ databases">
        <title>Draft genome sequences of new species of the genus Lactobacillus isolated from orchardgrass silage.</title>
        <authorList>
            <person name="Tohno M."/>
            <person name="Tanizawa Y."/>
            <person name="Arita M."/>
        </authorList>
    </citation>
    <scope>NUCLEOTIDE SEQUENCE [LARGE SCALE GENOMIC DNA]</scope>
    <source>
        <strain evidence="8 9">IWT30</strain>
    </source>
</reference>
<gene>
    <name evidence="8" type="ORF">IWT30_00718</name>
</gene>
<feature type="transmembrane region" description="Helical" evidence="6">
    <location>
        <begin position="268"/>
        <end position="287"/>
    </location>
</feature>
<sequence>MASSRTFWTKNFMLLFGGNALLFMVYNMQVPVLPLYGKSLGLSASQIGLFVGTIMFAAMVVRLFSGRLLQYFNKKTLLITAVLLYLAASICYPLFTPFLVLITFRLLNGIGHGLGTTYFATAAADELSLSRLGEGMGYFGVSSMLTASLAPLIALPIAQKLSFNAFFAACIIILLIALSLLVFITPHTKTVTTKKQPKISGWWRTFLPQSLLIFFLGLVMSGVLSYVALFAELRHVHGTVWFFFTAAIVGVALRPVVGNLFDQRGPFFVLLPSVLCLIISLGLLCMLHEQWQLILAGFFFGAADGAIFPTVQSWVLKTAGNSQRESATGLFLNCYDFGMGIGAYLLGKVIDLTSYAAMFQTLLGLTGCYLILTLYYARRKV</sequence>
<dbReference type="InterPro" id="IPR036259">
    <property type="entry name" value="MFS_trans_sf"/>
</dbReference>
<feature type="transmembrane region" description="Helical" evidence="6">
    <location>
        <begin position="327"/>
        <end position="346"/>
    </location>
</feature>
<keyword evidence="2" id="KW-0813">Transport</keyword>
<dbReference type="GO" id="GO:0022857">
    <property type="term" value="F:transmembrane transporter activity"/>
    <property type="evidence" value="ECO:0007669"/>
    <property type="project" value="InterPro"/>
</dbReference>
<dbReference type="PANTHER" id="PTHR23531:SF1">
    <property type="entry name" value="QUINOLENE RESISTANCE PROTEIN NORA"/>
    <property type="match status" value="1"/>
</dbReference>
<feature type="transmembrane region" description="Helical" evidence="6">
    <location>
        <begin position="12"/>
        <end position="32"/>
    </location>
</feature>
<comment type="subcellular location">
    <subcellularLocation>
        <location evidence="1">Cell membrane</location>
        <topology evidence="1">Multi-pass membrane protein</topology>
    </subcellularLocation>
</comment>
<feature type="transmembrane region" description="Helical" evidence="6">
    <location>
        <begin position="206"/>
        <end position="228"/>
    </location>
</feature>
<feature type="transmembrane region" description="Helical" evidence="6">
    <location>
        <begin position="293"/>
        <end position="315"/>
    </location>
</feature>
<feature type="transmembrane region" description="Helical" evidence="6">
    <location>
        <begin position="136"/>
        <end position="157"/>
    </location>
</feature>
<dbReference type="GO" id="GO:0005886">
    <property type="term" value="C:plasma membrane"/>
    <property type="evidence" value="ECO:0007669"/>
    <property type="project" value="UniProtKB-SubCell"/>
</dbReference>
<name>A0A1Z5IAK3_9LACO</name>
<evidence type="ECO:0000313" key="9">
    <source>
        <dbReference type="Proteomes" id="UP000198374"/>
    </source>
</evidence>
<evidence type="ECO:0000256" key="5">
    <source>
        <dbReference type="ARBA" id="ARBA00023136"/>
    </source>
</evidence>
<accession>A0A1Z5IAK3</accession>
<evidence type="ECO:0000256" key="4">
    <source>
        <dbReference type="ARBA" id="ARBA00022989"/>
    </source>
</evidence>
<protein>
    <submittedName>
        <fullName evidence="8">Major facilitator superfamily transporter</fullName>
    </submittedName>
</protein>
<dbReference type="RefSeq" id="WP_159459278.1">
    <property type="nucleotide sequence ID" value="NZ_BCMF01000003.1"/>
</dbReference>
<feature type="transmembrane region" description="Helical" evidence="6">
    <location>
        <begin position="44"/>
        <end position="64"/>
    </location>
</feature>
<feature type="transmembrane region" description="Helical" evidence="6">
    <location>
        <begin position="352"/>
        <end position="377"/>
    </location>
</feature>
<keyword evidence="9" id="KW-1185">Reference proteome</keyword>
<evidence type="ECO:0000256" key="3">
    <source>
        <dbReference type="ARBA" id="ARBA00022692"/>
    </source>
</evidence>
<evidence type="ECO:0000256" key="1">
    <source>
        <dbReference type="ARBA" id="ARBA00004651"/>
    </source>
</evidence>
<dbReference type="PANTHER" id="PTHR23531">
    <property type="entry name" value="QUINOLENE RESISTANCE PROTEIN NORA"/>
    <property type="match status" value="1"/>
</dbReference>
<dbReference type="EMBL" id="BCMF01000003">
    <property type="protein sequence ID" value="GAW98759.1"/>
    <property type="molecule type" value="Genomic_DNA"/>
</dbReference>
<dbReference type="PROSITE" id="PS50850">
    <property type="entry name" value="MFS"/>
    <property type="match status" value="1"/>
</dbReference>
<dbReference type="Pfam" id="PF07690">
    <property type="entry name" value="MFS_1"/>
    <property type="match status" value="1"/>
</dbReference>
<feature type="transmembrane region" description="Helical" evidence="6">
    <location>
        <begin position="101"/>
        <end position="124"/>
    </location>
</feature>
<dbReference type="InterPro" id="IPR011701">
    <property type="entry name" value="MFS"/>
</dbReference>
<keyword evidence="5 6" id="KW-0472">Membrane</keyword>
<comment type="caution">
    <text evidence="8">The sequence shown here is derived from an EMBL/GenBank/DDBJ whole genome shotgun (WGS) entry which is preliminary data.</text>
</comment>
<evidence type="ECO:0000259" key="7">
    <source>
        <dbReference type="PROSITE" id="PS50850"/>
    </source>
</evidence>
<keyword evidence="4 6" id="KW-1133">Transmembrane helix</keyword>
<feature type="domain" description="Major facilitator superfamily (MFS) profile" evidence="7">
    <location>
        <begin position="11"/>
        <end position="381"/>
    </location>
</feature>
<evidence type="ECO:0000313" key="8">
    <source>
        <dbReference type="EMBL" id="GAW98759.1"/>
    </source>
</evidence>
<proteinExistence type="predicted"/>
<dbReference type="AlphaFoldDB" id="A0A1Z5IAK3"/>
<feature type="transmembrane region" description="Helical" evidence="6">
    <location>
        <begin position="240"/>
        <end position="261"/>
    </location>
</feature>